<evidence type="ECO:0000256" key="4">
    <source>
        <dbReference type="ARBA" id="ARBA00023163"/>
    </source>
</evidence>
<dbReference type="SUPFAM" id="SSF47459">
    <property type="entry name" value="HLH, helix-loop-helix DNA-binding domain"/>
    <property type="match status" value="1"/>
</dbReference>
<dbReference type="Proteomes" id="UP001634393">
    <property type="component" value="Unassembled WGS sequence"/>
</dbReference>
<dbReference type="InterPro" id="IPR047265">
    <property type="entry name" value="PIF1-like_bHLH"/>
</dbReference>
<dbReference type="EMBL" id="JBJXBP010000008">
    <property type="protein sequence ID" value="KAL3814965.1"/>
    <property type="molecule type" value="Genomic_DNA"/>
</dbReference>
<dbReference type="Pfam" id="PF00010">
    <property type="entry name" value="HLH"/>
    <property type="match status" value="1"/>
</dbReference>
<dbReference type="PANTHER" id="PTHR45855:SF23">
    <property type="entry name" value="TRANSCRIPTION FACTOR MEE8-RELATED"/>
    <property type="match status" value="1"/>
</dbReference>
<dbReference type="CDD" id="cd11445">
    <property type="entry name" value="bHLH_AtPIF_like"/>
    <property type="match status" value="1"/>
</dbReference>
<evidence type="ECO:0000256" key="3">
    <source>
        <dbReference type="ARBA" id="ARBA00023125"/>
    </source>
</evidence>
<evidence type="ECO:0000256" key="5">
    <source>
        <dbReference type="ARBA" id="ARBA00023242"/>
    </source>
</evidence>
<sequence>MSQCVPSWDLDDNSDPRRVASSNSSIPSMEYQVAELTWENGQLAMHGLAKVPQRVGNKPVNTTWDKPRAGGTLESIVNQATCHPKNEGDNINVLVPWFDHHRKIGNSAVNASMTMTMDALVPCNNNKKDNQEHVRESSLGLGTCVVGCSTRVGSCSGARVARVGMSGCKTTNVSLSEGSTCGGTDSRQLTLDTCGGGGFTSPSLASPENSSGKEYTKISGDDHDSVCHSRLQKKGGGEDGKKKGLGVSSSVSTKRSRAAAIHNQSERKRRDKINQRMKTLQKLVPNSSKTDKASMLDEVIEYLKQLQAQVHMISRMNMPSMMFPLAMQQQLQMSMMGMGVGMGMGMGVMDMNTISRAAAGMPPVMPPPAAFMPLATSWDNSGDRLPNSTSVMPDPFSSFLACQSQPMTMDFYNRLAAMQQQFQQNNGSGPKN</sequence>
<evidence type="ECO:0000256" key="6">
    <source>
        <dbReference type="SAM" id="MobiDB-lite"/>
    </source>
</evidence>
<proteinExistence type="predicted"/>
<comment type="caution">
    <text evidence="8">The sequence shown here is derived from an EMBL/GenBank/DDBJ whole genome shotgun (WGS) entry which is preliminary data.</text>
</comment>
<reference evidence="8 9" key="1">
    <citation type="submission" date="2024-12" db="EMBL/GenBank/DDBJ databases">
        <title>The unique morphological basis and parallel evolutionary history of personate flowers in Penstemon.</title>
        <authorList>
            <person name="Depatie T.H."/>
            <person name="Wessinger C.A."/>
        </authorList>
    </citation>
    <scope>NUCLEOTIDE SEQUENCE [LARGE SCALE GENOMIC DNA]</scope>
    <source>
        <strain evidence="8">WTNN_2</strain>
        <tissue evidence="8">Leaf</tissue>
    </source>
</reference>
<name>A0ABD3RUU2_9LAMI</name>
<evidence type="ECO:0000313" key="9">
    <source>
        <dbReference type="Proteomes" id="UP001634393"/>
    </source>
</evidence>
<feature type="region of interest" description="Disordered" evidence="6">
    <location>
        <begin position="198"/>
        <end position="271"/>
    </location>
</feature>
<keyword evidence="4" id="KW-0804">Transcription</keyword>
<evidence type="ECO:0000313" key="8">
    <source>
        <dbReference type="EMBL" id="KAL3814965.1"/>
    </source>
</evidence>
<dbReference type="InterPro" id="IPR011598">
    <property type="entry name" value="bHLH_dom"/>
</dbReference>
<organism evidence="8 9">
    <name type="scientific">Penstemon smallii</name>
    <dbReference type="NCBI Taxonomy" id="265156"/>
    <lineage>
        <taxon>Eukaryota</taxon>
        <taxon>Viridiplantae</taxon>
        <taxon>Streptophyta</taxon>
        <taxon>Embryophyta</taxon>
        <taxon>Tracheophyta</taxon>
        <taxon>Spermatophyta</taxon>
        <taxon>Magnoliopsida</taxon>
        <taxon>eudicotyledons</taxon>
        <taxon>Gunneridae</taxon>
        <taxon>Pentapetalae</taxon>
        <taxon>asterids</taxon>
        <taxon>lamiids</taxon>
        <taxon>Lamiales</taxon>
        <taxon>Plantaginaceae</taxon>
        <taxon>Cheloneae</taxon>
        <taxon>Penstemon</taxon>
    </lineage>
</organism>
<dbReference type="PANTHER" id="PTHR45855">
    <property type="entry name" value="TRANSCRIPTION FACTOR PIF1-RELATED"/>
    <property type="match status" value="1"/>
</dbReference>
<keyword evidence="3" id="KW-0238">DNA-binding</keyword>
<dbReference type="SMART" id="SM00353">
    <property type="entry name" value="HLH"/>
    <property type="match status" value="1"/>
</dbReference>
<keyword evidence="5" id="KW-0539">Nucleus</keyword>
<feature type="region of interest" description="Disordered" evidence="6">
    <location>
        <begin position="1"/>
        <end position="24"/>
    </location>
</feature>
<evidence type="ECO:0000256" key="2">
    <source>
        <dbReference type="ARBA" id="ARBA00023015"/>
    </source>
</evidence>
<keyword evidence="9" id="KW-1185">Reference proteome</keyword>
<dbReference type="InterPro" id="IPR031066">
    <property type="entry name" value="bHLH_ALC-like_plant"/>
</dbReference>
<dbReference type="PROSITE" id="PS50888">
    <property type="entry name" value="BHLH"/>
    <property type="match status" value="1"/>
</dbReference>
<protein>
    <recommendedName>
        <fullName evidence="7">BHLH domain-containing protein</fullName>
    </recommendedName>
</protein>
<dbReference type="GO" id="GO:0003677">
    <property type="term" value="F:DNA binding"/>
    <property type="evidence" value="ECO:0007669"/>
    <property type="project" value="UniProtKB-KW"/>
</dbReference>
<feature type="compositionally biased region" description="Basic and acidic residues" evidence="6">
    <location>
        <begin position="214"/>
        <end position="227"/>
    </location>
</feature>
<feature type="compositionally biased region" description="Polar residues" evidence="6">
    <location>
        <begin position="200"/>
        <end position="213"/>
    </location>
</feature>
<dbReference type="GO" id="GO:0005634">
    <property type="term" value="C:nucleus"/>
    <property type="evidence" value="ECO:0007669"/>
    <property type="project" value="UniProtKB-SubCell"/>
</dbReference>
<dbReference type="AlphaFoldDB" id="A0ABD3RUU2"/>
<evidence type="ECO:0000256" key="1">
    <source>
        <dbReference type="ARBA" id="ARBA00004123"/>
    </source>
</evidence>
<dbReference type="FunFam" id="4.10.280.10:FF:000059">
    <property type="entry name" value="transcription factor UNE10 isoform X1"/>
    <property type="match status" value="1"/>
</dbReference>
<comment type="subcellular location">
    <subcellularLocation>
        <location evidence="1">Nucleus</location>
    </subcellularLocation>
</comment>
<accession>A0ABD3RUU2</accession>
<dbReference type="Gene3D" id="4.10.280.10">
    <property type="entry name" value="Helix-loop-helix DNA-binding domain"/>
    <property type="match status" value="1"/>
</dbReference>
<keyword evidence="2" id="KW-0805">Transcription regulation</keyword>
<gene>
    <name evidence="8" type="ORF">ACJIZ3_016233</name>
</gene>
<evidence type="ECO:0000259" key="7">
    <source>
        <dbReference type="PROSITE" id="PS50888"/>
    </source>
</evidence>
<feature type="domain" description="BHLH" evidence="7">
    <location>
        <begin position="257"/>
        <end position="306"/>
    </location>
</feature>
<dbReference type="InterPro" id="IPR036638">
    <property type="entry name" value="HLH_DNA-bd_sf"/>
</dbReference>